<reference evidence="1 2" key="1">
    <citation type="submission" date="2024-02" db="EMBL/GenBank/DDBJ databases">
        <title>De novo assembly and annotation of 12 fungi associated with fruit tree decline syndrome in Ontario, Canada.</title>
        <authorList>
            <person name="Sulman M."/>
            <person name="Ellouze W."/>
            <person name="Ilyukhin E."/>
        </authorList>
    </citation>
    <scope>NUCLEOTIDE SEQUENCE [LARGE SCALE GENOMIC DNA]</scope>
    <source>
        <strain evidence="1 2">M1-105</strain>
    </source>
</reference>
<comment type="caution">
    <text evidence="1">The sequence shown here is derived from an EMBL/GenBank/DDBJ whole genome shotgun (WGS) entry which is preliminary data.</text>
</comment>
<protein>
    <recommendedName>
        <fullName evidence="3">Carboxymuconolactone decarboxylase-like domain-containing protein</fullName>
    </recommendedName>
</protein>
<proteinExistence type="predicted"/>
<dbReference type="Proteomes" id="UP001521116">
    <property type="component" value="Unassembled WGS sequence"/>
</dbReference>
<dbReference type="PANTHER" id="PTHR34846:SF11">
    <property type="entry name" value="4-CARBOXYMUCONOLACTONE DECARBOXYLASE FAMILY PROTEIN (AFU_ORTHOLOGUE AFUA_6G11590)"/>
    <property type="match status" value="1"/>
</dbReference>
<dbReference type="EMBL" id="JAJVDC020000005">
    <property type="protein sequence ID" value="KAL1636798.1"/>
    <property type="molecule type" value="Genomic_DNA"/>
</dbReference>
<organism evidence="1 2">
    <name type="scientific">Neofusicoccum ribis</name>
    <dbReference type="NCBI Taxonomy" id="45134"/>
    <lineage>
        <taxon>Eukaryota</taxon>
        <taxon>Fungi</taxon>
        <taxon>Dikarya</taxon>
        <taxon>Ascomycota</taxon>
        <taxon>Pezizomycotina</taxon>
        <taxon>Dothideomycetes</taxon>
        <taxon>Dothideomycetes incertae sedis</taxon>
        <taxon>Botryosphaeriales</taxon>
        <taxon>Botryosphaeriaceae</taxon>
        <taxon>Neofusicoccum</taxon>
    </lineage>
</organism>
<evidence type="ECO:0000313" key="1">
    <source>
        <dbReference type="EMBL" id="KAL1636798.1"/>
    </source>
</evidence>
<sequence length="177" mass="19594">MLVYQDNGSVSVLTEVRFTINRHEPLLAPLVPFVVTPEVSRHILDLKPALSKIPGLSIDAREVAILVNGTIWKSAFEIWSHERIAVATTNLNQSQIDKIKAGDKPHDLDEECSIAFDITTELLKRPGPLSEELWKRAEKTLGTQGATALVHYIGYYSYVSIMQNGFDVPLPNGESVG</sequence>
<dbReference type="InterPro" id="IPR029032">
    <property type="entry name" value="AhpD-like"/>
</dbReference>
<gene>
    <name evidence="1" type="ORF">SLS56_000891</name>
</gene>
<evidence type="ECO:0008006" key="3">
    <source>
        <dbReference type="Google" id="ProtNLM"/>
    </source>
</evidence>
<accession>A0ABR3TBS3</accession>
<dbReference type="Gene3D" id="1.20.1290.10">
    <property type="entry name" value="AhpD-like"/>
    <property type="match status" value="1"/>
</dbReference>
<keyword evidence="2" id="KW-1185">Reference proteome</keyword>
<name>A0ABR3TBS3_9PEZI</name>
<dbReference type="PANTHER" id="PTHR34846">
    <property type="entry name" value="4-CARBOXYMUCONOLACTONE DECARBOXYLASE FAMILY PROTEIN (AFU_ORTHOLOGUE AFUA_6G11590)"/>
    <property type="match status" value="1"/>
</dbReference>
<dbReference type="SUPFAM" id="SSF69118">
    <property type="entry name" value="AhpD-like"/>
    <property type="match status" value="1"/>
</dbReference>
<evidence type="ECO:0000313" key="2">
    <source>
        <dbReference type="Proteomes" id="UP001521116"/>
    </source>
</evidence>